<proteinExistence type="predicted"/>
<sequence length="250" mass="28125">MRLGKLKKWIIVLSALMIVSASATAASDTINRFLFKGKLVINNKLASLNQDIYSIDGSVYVPIRALTESMKGYISYDASDQTIYVEQQLASNKKSVLNDKIEDDSFALHIFSSKAEYEYGEPIEVWARLSNHTEQTHDISHGVSLIEFTITDEEGFASVALNGEMYFSTFQAGDEFNSTLMQQEFLIYNLNKNGLLEKEEDLRAYLNKAVRPSVLPKGNYTITAKTKYWFDSEAVDQAKTLEVSIPVSVK</sequence>
<organism evidence="3 4">
    <name type="scientific">Paenibacillus montaniterrae</name>
    <dbReference type="NCBI Taxonomy" id="429341"/>
    <lineage>
        <taxon>Bacteria</taxon>
        <taxon>Bacillati</taxon>
        <taxon>Bacillota</taxon>
        <taxon>Bacilli</taxon>
        <taxon>Bacillales</taxon>
        <taxon>Paenibacillaceae</taxon>
        <taxon>Paenibacillus</taxon>
    </lineage>
</organism>
<evidence type="ECO:0000313" key="3">
    <source>
        <dbReference type="EMBL" id="GIP19235.1"/>
    </source>
</evidence>
<comment type="caution">
    <text evidence="3">The sequence shown here is derived from an EMBL/GenBank/DDBJ whole genome shotgun (WGS) entry which is preliminary data.</text>
</comment>
<dbReference type="Pfam" id="PF07833">
    <property type="entry name" value="Cu_amine_oxidN1"/>
    <property type="match status" value="1"/>
</dbReference>
<feature type="chain" id="PRO_5037231902" description="Copper amine oxidase-like N-terminal domain-containing protein" evidence="1">
    <location>
        <begin position="26"/>
        <end position="250"/>
    </location>
</feature>
<evidence type="ECO:0000256" key="1">
    <source>
        <dbReference type="SAM" id="SignalP"/>
    </source>
</evidence>
<dbReference type="EMBL" id="BOSE01000013">
    <property type="protein sequence ID" value="GIP19235.1"/>
    <property type="molecule type" value="Genomic_DNA"/>
</dbReference>
<reference evidence="3" key="1">
    <citation type="submission" date="2021-03" db="EMBL/GenBank/DDBJ databases">
        <title>Antimicrobial resistance genes in bacteria isolated from Japanese honey, and their potential for conferring macrolide and lincosamide resistance in the American foulbrood pathogen Paenibacillus larvae.</title>
        <authorList>
            <person name="Okamoto M."/>
            <person name="Kumagai M."/>
            <person name="Kanamori H."/>
            <person name="Takamatsu D."/>
        </authorList>
    </citation>
    <scope>NUCLEOTIDE SEQUENCE</scope>
    <source>
        <strain evidence="3">J40TS1</strain>
    </source>
</reference>
<keyword evidence="4" id="KW-1185">Reference proteome</keyword>
<protein>
    <recommendedName>
        <fullName evidence="2">Copper amine oxidase-like N-terminal domain-containing protein</fullName>
    </recommendedName>
</protein>
<gene>
    <name evidence="3" type="ORF">J40TS1_48770</name>
</gene>
<feature type="domain" description="Copper amine oxidase-like N-terminal" evidence="2">
    <location>
        <begin position="23"/>
        <end position="85"/>
    </location>
</feature>
<accession>A0A920D063</accession>
<evidence type="ECO:0000259" key="2">
    <source>
        <dbReference type="Pfam" id="PF07833"/>
    </source>
</evidence>
<dbReference type="InterPro" id="IPR012854">
    <property type="entry name" value="Cu_amine_oxidase-like_N"/>
</dbReference>
<feature type="signal peptide" evidence="1">
    <location>
        <begin position="1"/>
        <end position="25"/>
    </location>
</feature>
<dbReference type="Proteomes" id="UP000683139">
    <property type="component" value="Unassembled WGS sequence"/>
</dbReference>
<name>A0A920D063_9BACL</name>
<keyword evidence="1" id="KW-0732">Signal</keyword>
<dbReference type="AlphaFoldDB" id="A0A920D063"/>
<evidence type="ECO:0000313" key="4">
    <source>
        <dbReference type="Proteomes" id="UP000683139"/>
    </source>
</evidence>